<sequence>MLKSLLIPGVFLVFSIPALAHSPWGQYQVYRQMHLLIMSTIPDGPTYPYSNKIVKAINEVIPEAKARPARAKNFESVHSLFKTKQIQLVLLSKSNAKALLEGSTPFSGLGPVEAKVLYAFGDLLLLVQNDFPDSNVWLLADAFKKIHNRLPGALTPQQVMVLPNLHPAVLLAIRGDPSP</sequence>
<reference evidence="1" key="1">
    <citation type="submission" date="2018-05" db="EMBL/GenBank/DDBJ databases">
        <authorList>
            <person name="Lanie J.A."/>
            <person name="Ng W.-L."/>
            <person name="Kazmierczak K.M."/>
            <person name="Andrzejewski T.M."/>
            <person name="Davidsen T.M."/>
            <person name="Wayne K.J."/>
            <person name="Tettelin H."/>
            <person name="Glass J.I."/>
            <person name="Rusch D."/>
            <person name="Podicherti R."/>
            <person name="Tsui H.-C.T."/>
            <person name="Winkler M.E."/>
        </authorList>
    </citation>
    <scope>NUCLEOTIDE SEQUENCE</scope>
</reference>
<dbReference type="AlphaFoldDB" id="A0A381WZS6"/>
<protein>
    <submittedName>
        <fullName evidence="1">Uncharacterized protein</fullName>
    </submittedName>
</protein>
<evidence type="ECO:0000313" key="1">
    <source>
        <dbReference type="EMBL" id="SVA57407.1"/>
    </source>
</evidence>
<name>A0A381WZS6_9ZZZZ</name>
<accession>A0A381WZS6</accession>
<gene>
    <name evidence="1" type="ORF">METZ01_LOCUS110261</name>
</gene>
<proteinExistence type="predicted"/>
<dbReference type="EMBL" id="UINC01013256">
    <property type="protein sequence ID" value="SVA57407.1"/>
    <property type="molecule type" value="Genomic_DNA"/>
</dbReference>
<organism evidence="1">
    <name type="scientific">marine metagenome</name>
    <dbReference type="NCBI Taxonomy" id="408172"/>
    <lineage>
        <taxon>unclassified sequences</taxon>
        <taxon>metagenomes</taxon>
        <taxon>ecological metagenomes</taxon>
    </lineage>
</organism>